<dbReference type="AlphaFoldDB" id="A0A0K0FFE8"/>
<feature type="region of interest" description="Disordered" evidence="1">
    <location>
        <begin position="300"/>
        <end position="338"/>
    </location>
</feature>
<feature type="region of interest" description="Disordered" evidence="1">
    <location>
        <begin position="70"/>
        <end position="89"/>
    </location>
</feature>
<reference evidence="2" key="1">
    <citation type="submission" date="2014-07" db="EMBL/GenBank/DDBJ databases">
        <authorList>
            <person name="Martin A.A"/>
            <person name="De Silva N."/>
        </authorList>
    </citation>
    <scope>NUCLEOTIDE SEQUENCE</scope>
</reference>
<evidence type="ECO:0000256" key="1">
    <source>
        <dbReference type="SAM" id="MobiDB-lite"/>
    </source>
</evidence>
<sequence length="338" mass="40355">MDERQKKNFIRDEINRLEESRLLGRNDTKKVIDSLLEEFKDAPEIDKNAISLEVNGILMELSEEEYERRKGRVMGRGSPNNKDNLHKTNVNKRDPFEKAHKHKLLMTIPRFKTTDKNNSWKNHITRVATQMNHVTGLTIHEKRELLIQTLEREEMLKALEIEMNENMEWNEMIEKIHQAIIPAGYRAHQQREILLFRPRITNLREDIMQYQRIFKDLHGRDPATEVLQYLVIQALHTRQDAVKRVLENTDPEEEWESFFHRACYETESFGNRKRTYRWPDKNKESERNKRCDICGRNNHSTEDCFFKNKKGKPGAPEPPLKRKYQDNHTPNDNQTKNL</sequence>
<protein>
    <submittedName>
        <fullName evidence="3">CCHC-type domain-containing protein</fullName>
    </submittedName>
</protein>
<evidence type="ECO:0000313" key="2">
    <source>
        <dbReference type="Proteomes" id="UP000035680"/>
    </source>
</evidence>
<reference evidence="3" key="2">
    <citation type="submission" date="2015-08" db="UniProtKB">
        <authorList>
            <consortium name="WormBaseParasite"/>
        </authorList>
    </citation>
    <scope>IDENTIFICATION</scope>
</reference>
<feature type="compositionally biased region" description="Polar residues" evidence="1">
    <location>
        <begin position="327"/>
        <end position="338"/>
    </location>
</feature>
<accession>A0A0K0FFE8</accession>
<evidence type="ECO:0000313" key="3">
    <source>
        <dbReference type="WBParaSite" id="SVE_0759000.1"/>
    </source>
</evidence>
<name>A0A0K0FFE8_STRVS</name>
<dbReference type="Proteomes" id="UP000035680">
    <property type="component" value="Unassembled WGS sequence"/>
</dbReference>
<organism evidence="2 3">
    <name type="scientific">Strongyloides venezuelensis</name>
    <name type="common">Threadworm</name>
    <dbReference type="NCBI Taxonomy" id="75913"/>
    <lineage>
        <taxon>Eukaryota</taxon>
        <taxon>Metazoa</taxon>
        <taxon>Ecdysozoa</taxon>
        <taxon>Nematoda</taxon>
        <taxon>Chromadorea</taxon>
        <taxon>Rhabditida</taxon>
        <taxon>Tylenchina</taxon>
        <taxon>Panagrolaimomorpha</taxon>
        <taxon>Strongyloidoidea</taxon>
        <taxon>Strongyloididae</taxon>
        <taxon>Strongyloides</taxon>
    </lineage>
</organism>
<proteinExistence type="predicted"/>
<keyword evidence="2" id="KW-1185">Reference proteome</keyword>
<dbReference type="WBParaSite" id="SVE_0759000.1">
    <property type="protein sequence ID" value="SVE_0759000.1"/>
    <property type="gene ID" value="SVE_0759000"/>
</dbReference>